<dbReference type="eggNOG" id="ENOG502STXW">
    <property type="taxonomic scope" value="Eukaryota"/>
</dbReference>
<evidence type="ECO:0000313" key="3">
    <source>
        <dbReference type="Proteomes" id="UP000008698"/>
    </source>
</evidence>
<dbReference type="RefSeq" id="XP_003008180.1">
    <property type="nucleotide sequence ID" value="XM_003008134.1"/>
</dbReference>
<dbReference type="STRING" id="526221.C9SA46"/>
<gene>
    <name evidence="2" type="ORF">VDBG_02368</name>
</gene>
<reference evidence="3" key="1">
    <citation type="journal article" date="2011" name="PLoS Pathog.">
        <title>Comparative genomics yields insights into niche adaptation of plant vascular wilt pathogens.</title>
        <authorList>
            <person name="Klosterman S.J."/>
            <person name="Subbarao K.V."/>
            <person name="Kang S."/>
            <person name="Veronese P."/>
            <person name="Gold S.E."/>
            <person name="Thomma B.P.H.J."/>
            <person name="Chen Z."/>
            <person name="Henrissat B."/>
            <person name="Lee Y.-H."/>
            <person name="Park J."/>
            <person name="Garcia-Pedrajas M.D."/>
            <person name="Barbara D.J."/>
            <person name="Anchieta A."/>
            <person name="de Jonge R."/>
            <person name="Santhanam P."/>
            <person name="Maruthachalam K."/>
            <person name="Atallah Z."/>
            <person name="Amyotte S.G."/>
            <person name="Paz Z."/>
            <person name="Inderbitzin P."/>
            <person name="Hayes R.J."/>
            <person name="Heiman D.I."/>
            <person name="Young S."/>
            <person name="Zeng Q."/>
            <person name="Engels R."/>
            <person name="Galagan J."/>
            <person name="Cuomo C.A."/>
            <person name="Dobinson K.F."/>
            <person name="Ma L.-J."/>
        </authorList>
    </citation>
    <scope>NUCLEOTIDE SEQUENCE [LARGE SCALE GENOMIC DNA]</scope>
    <source>
        <strain evidence="3">VaMs.102 / ATCC MYA-4576 / FGSC 10136</strain>
    </source>
</reference>
<dbReference type="OMA" id="GWAQCHY"/>
<evidence type="ECO:0008006" key="4">
    <source>
        <dbReference type="Google" id="ProtNLM"/>
    </source>
</evidence>
<name>C9SA46_VERA1</name>
<keyword evidence="3" id="KW-1185">Reference proteome</keyword>
<accession>C9SA46</accession>
<evidence type="ECO:0000313" key="2">
    <source>
        <dbReference type="EMBL" id="EEY16259.1"/>
    </source>
</evidence>
<dbReference type="EMBL" id="DS985215">
    <property type="protein sequence ID" value="EEY16259.1"/>
    <property type="molecule type" value="Genomic_DNA"/>
</dbReference>
<dbReference type="AlphaFoldDB" id="C9SA46"/>
<sequence>MSSEQQPPIVEADPRGDLTLNVGNPSDDPSSSRCFLVCSRTLARISPVFDRMLYGAFVESRGKHTAEAAWTVDLPEDPPFAFNIFVTISHGFVHKVPRSLSLDELYDLTVLTHYYDVTHILAPWASRWIASLHDPNPGSPILLAKLLWISWELGRGPLFESTARRILTEAPGSLLDPDSPLHTLRMPPDIFGKLECAASLLKTIRKQTIQAMLDVFYDLAEHLVTVDEKPRLCRHASYMGPHRCESMILGSLTFCLTRAGLWPLPEATEVDHSISALYEIMANLVIHDIGQPIRGDADHSSCNPRTDIMKRIKGILREMPNPVLDSHVKELDKKMTIISL</sequence>
<dbReference type="Gene3D" id="3.30.710.10">
    <property type="entry name" value="Potassium Channel Kv1.1, Chain A"/>
    <property type="match status" value="1"/>
</dbReference>
<organism evidence="3">
    <name type="scientific">Verticillium alfalfae (strain VaMs.102 / ATCC MYA-4576 / FGSC 10136)</name>
    <name type="common">Verticillium wilt of alfalfa</name>
    <name type="synonym">Verticillium albo-atrum</name>
    <dbReference type="NCBI Taxonomy" id="526221"/>
    <lineage>
        <taxon>Eukaryota</taxon>
        <taxon>Fungi</taxon>
        <taxon>Dikarya</taxon>
        <taxon>Ascomycota</taxon>
        <taxon>Pezizomycotina</taxon>
        <taxon>Sordariomycetes</taxon>
        <taxon>Hypocreomycetidae</taxon>
        <taxon>Glomerellales</taxon>
        <taxon>Plectosphaerellaceae</taxon>
        <taxon>Verticillium</taxon>
    </lineage>
</organism>
<protein>
    <recommendedName>
        <fullName evidence="4">Nuclear pore protein</fullName>
    </recommendedName>
</protein>
<dbReference type="InterPro" id="IPR011333">
    <property type="entry name" value="SKP1/BTB/POZ_sf"/>
</dbReference>
<dbReference type="Proteomes" id="UP000008698">
    <property type="component" value="Unassembled WGS sequence"/>
</dbReference>
<dbReference type="OrthoDB" id="5275938at2759"/>
<dbReference type="KEGG" id="val:VDBG_02368"/>
<evidence type="ECO:0000256" key="1">
    <source>
        <dbReference type="SAM" id="MobiDB-lite"/>
    </source>
</evidence>
<feature type="region of interest" description="Disordered" evidence="1">
    <location>
        <begin position="1"/>
        <end position="30"/>
    </location>
</feature>
<feature type="compositionally biased region" description="Polar residues" evidence="1">
    <location>
        <begin position="21"/>
        <end position="30"/>
    </location>
</feature>
<dbReference type="HOGENOM" id="CLU_042420_3_0_1"/>
<proteinExistence type="predicted"/>
<dbReference type="GeneID" id="9532736"/>